<dbReference type="GO" id="GO:0019695">
    <property type="term" value="P:choline metabolic process"/>
    <property type="evidence" value="ECO:0007669"/>
    <property type="project" value="TreeGrafter"/>
</dbReference>
<comment type="similarity">
    <text evidence="1">Belongs to the type-B carboxylesterase/lipase family.</text>
</comment>
<evidence type="ECO:0000256" key="1">
    <source>
        <dbReference type="ARBA" id="ARBA00005964"/>
    </source>
</evidence>
<dbReference type="Proteomes" id="UP000499080">
    <property type="component" value="Unassembled WGS sequence"/>
</dbReference>
<dbReference type="Pfam" id="PF00135">
    <property type="entry name" value="COesterase"/>
    <property type="match status" value="1"/>
</dbReference>
<dbReference type="InterPro" id="IPR029058">
    <property type="entry name" value="AB_hydrolase_fold"/>
</dbReference>
<sequence length="185" mass="20397">MGESTGAFRILLISCITLYIFEKANCDPVVNIGRTQMVGQSVYSGEGVVHQYLAIPYAEPPIGPLRFKKPLPRKILPDLYLALNNPPVCWQRSAYPFPWYDPSPLKDENCLYLNIWAPENASPTNKKAVIYFIHGGGFRFGSIMQKVYNGAPLAGHGDVIVVTVNYRLGTFGFLTAGTEDAPGNV</sequence>
<dbReference type="AlphaFoldDB" id="A0A4Y2MSQ6"/>
<dbReference type="GO" id="GO:0006581">
    <property type="term" value="P:acetylcholine catabolic process"/>
    <property type="evidence" value="ECO:0007669"/>
    <property type="project" value="TreeGrafter"/>
</dbReference>
<organism evidence="7 8">
    <name type="scientific">Araneus ventricosus</name>
    <name type="common">Orbweaver spider</name>
    <name type="synonym">Epeira ventricosa</name>
    <dbReference type="NCBI Taxonomy" id="182803"/>
    <lineage>
        <taxon>Eukaryota</taxon>
        <taxon>Metazoa</taxon>
        <taxon>Ecdysozoa</taxon>
        <taxon>Arthropoda</taxon>
        <taxon>Chelicerata</taxon>
        <taxon>Arachnida</taxon>
        <taxon>Araneae</taxon>
        <taxon>Araneomorphae</taxon>
        <taxon>Entelegynae</taxon>
        <taxon>Araneoidea</taxon>
        <taxon>Araneidae</taxon>
        <taxon>Araneus</taxon>
    </lineage>
</organism>
<evidence type="ECO:0000256" key="4">
    <source>
        <dbReference type="ARBA" id="ARBA00023180"/>
    </source>
</evidence>
<dbReference type="PANTHER" id="PTHR43918:SF4">
    <property type="entry name" value="CARBOXYLIC ESTER HYDROLASE"/>
    <property type="match status" value="1"/>
</dbReference>
<feature type="signal peptide" evidence="5">
    <location>
        <begin position="1"/>
        <end position="26"/>
    </location>
</feature>
<comment type="caution">
    <text evidence="7">The sequence shown here is derived from an EMBL/GenBank/DDBJ whole genome shotgun (WGS) entry which is preliminary data.</text>
</comment>
<keyword evidence="2" id="KW-0719">Serine esterase</keyword>
<feature type="chain" id="PRO_5021316094" evidence="5">
    <location>
        <begin position="27"/>
        <end position="185"/>
    </location>
</feature>
<evidence type="ECO:0000313" key="8">
    <source>
        <dbReference type="Proteomes" id="UP000499080"/>
    </source>
</evidence>
<evidence type="ECO:0000259" key="6">
    <source>
        <dbReference type="Pfam" id="PF00135"/>
    </source>
</evidence>
<gene>
    <name evidence="7" type="primary">ACES_86</name>
    <name evidence="7" type="ORF">AVEN_7116_1</name>
</gene>
<evidence type="ECO:0000313" key="7">
    <source>
        <dbReference type="EMBL" id="GBN28646.1"/>
    </source>
</evidence>
<dbReference type="Gene3D" id="3.40.50.1820">
    <property type="entry name" value="alpha/beta hydrolase"/>
    <property type="match status" value="1"/>
</dbReference>
<evidence type="ECO:0000256" key="5">
    <source>
        <dbReference type="SAM" id="SignalP"/>
    </source>
</evidence>
<feature type="domain" description="Carboxylesterase type B" evidence="6">
    <location>
        <begin position="27"/>
        <end position="185"/>
    </location>
</feature>
<accession>A0A4Y2MSQ6</accession>
<protein>
    <submittedName>
        <fullName evidence="7">Acetylcholinesterase-1</fullName>
    </submittedName>
</protein>
<dbReference type="OrthoDB" id="6508095at2759"/>
<keyword evidence="5" id="KW-0732">Signal</keyword>
<dbReference type="InterPro" id="IPR002018">
    <property type="entry name" value="CarbesteraseB"/>
</dbReference>
<feature type="non-terminal residue" evidence="7">
    <location>
        <position position="185"/>
    </location>
</feature>
<dbReference type="EMBL" id="BGPR01007670">
    <property type="protein sequence ID" value="GBN28646.1"/>
    <property type="molecule type" value="Genomic_DNA"/>
</dbReference>
<dbReference type="InterPro" id="IPR050654">
    <property type="entry name" value="AChE-related_enzymes"/>
</dbReference>
<name>A0A4Y2MSQ6_ARAVE</name>
<dbReference type="GO" id="GO:0003990">
    <property type="term" value="F:acetylcholinesterase activity"/>
    <property type="evidence" value="ECO:0007669"/>
    <property type="project" value="TreeGrafter"/>
</dbReference>
<dbReference type="GO" id="GO:0005615">
    <property type="term" value="C:extracellular space"/>
    <property type="evidence" value="ECO:0007669"/>
    <property type="project" value="TreeGrafter"/>
</dbReference>
<keyword evidence="4" id="KW-0325">Glycoprotein</keyword>
<evidence type="ECO:0000256" key="3">
    <source>
        <dbReference type="ARBA" id="ARBA00022801"/>
    </source>
</evidence>
<dbReference type="PANTHER" id="PTHR43918">
    <property type="entry name" value="ACETYLCHOLINESTERASE"/>
    <property type="match status" value="1"/>
</dbReference>
<dbReference type="GO" id="GO:0005886">
    <property type="term" value="C:plasma membrane"/>
    <property type="evidence" value="ECO:0007669"/>
    <property type="project" value="TreeGrafter"/>
</dbReference>
<reference evidence="7 8" key="1">
    <citation type="journal article" date="2019" name="Sci. Rep.">
        <title>Orb-weaving spider Araneus ventricosus genome elucidates the spidroin gene catalogue.</title>
        <authorList>
            <person name="Kono N."/>
            <person name="Nakamura H."/>
            <person name="Ohtoshi R."/>
            <person name="Moran D.A.P."/>
            <person name="Shinohara A."/>
            <person name="Yoshida Y."/>
            <person name="Fujiwara M."/>
            <person name="Mori M."/>
            <person name="Tomita M."/>
            <person name="Arakawa K."/>
        </authorList>
    </citation>
    <scope>NUCLEOTIDE SEQUENCE [LARGE SCALE GENOMIC DNA]</scope>
</reference>
<keyword evidence="3" id="KW-0378">Hydrolase</keyword>
<proteinExistence type="inferred from homology"/>
<evidence type="ECO:0000256" key="2">
    <source>
        <dbReference type="ARBA" id="ARBA00022487"/>
    </source>
</evidence>
<keyword evidence="8" id="KW-1185">Reference proteome</keyword>
<dbReference type="SUPFAM" id="SSF53474">
    <property type="entry name" value="alpha/beta-Hydrolases"/>
    <property type="match status" value="1"/>
</dbReference>